<evidence type="ECO:0000313" key="3">
    <source>
        <dbReference type="Proteomes" id="UP000199103"/>
    </source>
</evidence>
<dbReference type="OrthoDB" id="3781030at2"/>
<feature type="transmembrane region" description="Helical" evidence="1">
    <location>
        <begin position="144"/>
        <end position="169"/>
    </location>
</feature>
<feature type="transmembrane region" description="Helical" evidence="1">
    <location>
        <begin position="7"/>
        <end position="28"/>
    </location>
</feature>
<keyword evidence="1" id="KW-0472">Membrane</keyword>
<reference evidence="2 3" key="1">
    <citation type="submission" date="2016-10" db="EMBL/GenBank/DDBJ databases">
        <authorList>
            <person name="de Groot N.N."/>
        </authorList>
    </citation>
    <scope>NUCLEOTIDE SEQUENCE [LARGE SCALE GENOMIC DNA]</scope>
    <source>
        <strain evidence="2 3">DSM 21800</strain>
    </source>
</reference>
<name>A0A1H1PNS8_9ACTN</name>
<dbReference type="RefSeq" id="WP_157683214.1">
    <property type="nucleotide sequence ID" value="NZ_LT629772.1"/>
</dbReference>
<keyword evidence="1" id="KW-1133">Transmembrane helix</keyword>
<feature type="transmembrane region" description="Helical" evidence="1">
    <location>
        <begin position="175"/>
        <end position="195"/>
    </location>
</feature>
<evidence type="ECO:0000256" key="1">
    <source>
        <dbReference type="SAM" id="Phobius"/>
    </source>
</evidence>
<feature type="transmembrane region" description="Helical" evidence="1">
    <location>
        <begin position="34"/>
        <end position="55"/>
    </location>
</feature>
<feature type="transmembrane region" description="Helical" evidence="1">
    <location>
        <begin position="62"/>
        <end position="80"/>
    </location>
</feature>
<keyword evidence="1" id="KW-0812">Transmembrane</keyword>
<organism evidence="2 3">
    <name type="scientific">Microlunatus soli</name>
    <dbReference type="NCBI Taxonomy" id="630515"/>
    <lineage>
        <taxon>Bacteria</taxon>
        <taxon>Bacillati</taxon>
        <taxon>Actinomycetota</taxon>
        <taxon>Actinomycetes</taxon>
        <taxon>Propionibacteriales</taxon>
        <taxon>Propionibacteriaceae</taxon>
        <taxon>Microlunatus</taxon>
    </lineage>
</organism>
<gene>
    <name evidence="2" type="ORF">SAMN04489812_0971</name>
</gene>
<dbReference type="Proteomes" id="UP000199103">
    <property type="component" value="Chromosome I"/>
</dbReference>
<protein>
    <recommendedName>
        <fullName evidence="4">Intracellular septation protein A</fullName>
    </recommendedName>
</protein>
<feature type="transmembrane region" description="Helical" evidence="1">
    <location>
        <begin position="92"/>
        <end position="109"/>
    </location>
</feature>
<dbReference type="EMBL" id="LT629772">
    <property type="protein sequence ID" value="SDS12942.1"/>
    <property type="molecule type" value="Genomic_DNA"/>
</dbReference>
<dbReference type="STRING" id="630515.SAMN04489812_0971"/>
<dbReference type="AlphaFoldDB" id="A0A1H1PNS8"/>
<accession>A0A1H1PNS8</accession>
<evidence type="ECO:0008006" key="4">
    <source>
        <dbReference type="Google" id="ProtNLM"/>
    </source>
</evidence>
<dbReference type="NCBIfam" id="NF041646">
    <property type="entry name" value="VC0807_fam"/>
    <property type="match status" value="1"/>
</dbReference>
<sequence>MNQRRMILTIVWTLFLDAGLAVGAYLIARGFGTSMFAALLIGTVVAGLRAAYVIIRRREVDAFAIFMIITFGIGLLLSLVTGSARFLLAKDAISSAISGLIFLLTLAVGKPMMFHLAQRFGATDEGERSRWSGLWQSHRGFRSLFRFLTVIWAVGFLVEAAVKLILVALLPVDTMAPILPFFTPVLLTGLVIWTVRTSALAQQRLRQSATVSTAG</sequence>
<keyword evidence="3" id="KW-1185">Reference proteome</keyword>
<evidence type="ECO:0000313" key="2">
    <source>
        <dbReference type="EMBL" id="SDS12942.1"/>
    </source>
</evidence>
<proteinExistence type="predicted"/>